<evidence type="ECO:0000259" key="1">
    <source>
        <dbReference type="PROSITE" id="PS51186"/>
    </source>
</evidence>
<dbReference type="STRING" id="525904.Tter_1994"/>
<organism evidence="2 3">
    <name type="scientific">Thermobaculum terrenum (strain ATCC BAA-798 / CCMEE 7001 / YNP1)</name>
    <dbReference type="NCBI Taxonomy" id="525904"/>
    <lineage>
        <taxon>Bacteria</taxon>
        <taxon>Bacillati</taxon>
        <taxon>Chloroflexota</taxon>
        <taxon>Chloroflexia</taxon>
        <taxon>Candidatus Thermobaculales</taxon>
        <taxon>Candidatus Thermobaculaceae</taxon>
        <taxon>Thermobaculum</taxon>
    </lineage>
</organism>
<sequence length="197" mass="22608">MQRQFVVVPTKLRGDTLLLEPLDERHAPDLLAHCDLTSLAYMRNKPQELTPEAMERYIESLKSTPAMVPFAIVLLATGQAVGVTTYMHIRPADRGLEIGSTWISPRYWGTRVNPESKYLLLEHAFDRLGAIRVELRTDSRNVRSQRAIEKLGAVREGVLRRHMIMPDGYVRDTVVYAITDQDWPRIKARLQERLETS</sequence>
<dbReference type="EMBL" id="CP001826">
    <property type="protein sequence ID" value="ACZ42898.1"/>
    <property type="molecule type" value="Genomic_DNA"/>
</dbReference>
<dbReference type="RefSeq" id="WP_012875929.1">
    <property type="nucleotide sequence ID" value="NC_013526.1"/>
</dbReference>
<dbReference type="eggNOG" id="COG1670">
    <property type="taxonomic scope" value="Bacteria"/>
</dbReference>
<dbReference type="Gene3D" id="3.40.630.30">
    <property type="match status" value="1"/>
</dbReference>
<dbReference type="PANTHER" id="PTHR43610">
    <property type="entry name" value="BLL6696 PROTEIN"/>
    <property type="match status" value="1"/>
</dbReference>
<keyword evidence="3" id="KW-1185">Reference proteome</keyword>
<evidence type="ECO:0000313" key="2">
    <source>
        <dbReference type="EMBL" id="ACZ42898.1"/>
    </source>
</evidence>
<dbReference type="InterPro" id="IPR016181">
    <property type="entry name" value="Acyl_CoA_acyltransferase"/>
</dbReference>
<dbReference type="GO" id="GO:0016747">
    <property type="term" value="F:acyltransferase activity, transferring groups other than amino-acyl groups"/>
    <property type="evidence" value="ECO:0007669"/>
    <property type="project" value="InterPro"/>
</dbReference>
<reference evidence="3" key="1">
    <citation type="journal article" date="2010" name="Stand. Genomic Sci.">
        <title>Complete genome sequence of 'Thermobaculum terrenum' type strain (YNP1).</title>
        <authorList>
            <person name="Kiss H."/>
            <person name="Cleland D."/>
            <person name="Lapidus A."/>
            <person name="Lucas S."/>
            <person name="Glavina Del Rio T."/>
            <person name="Nolan M."/>
            <person name="Tice H."/>
            <person name="Han C."/>
            <person name="Goodwin L."/>
            <person name="Pitluck S."/>
            <person name="Liolios K."/>
            <person name="Ivanova N."/>
            <person name="Mavromatis K."/>
            <person name="Ovchinnikova G."/>
            <person name="Pati A."/>
            <person name="Chen A."/>
            <person name="Palaniappan K."/>
            <person name="Land M."/>
            <person name="Hauser L."/>
            <person name="Chang Y."/>
            <person name="Jeffries C."/>
            <person name="Lu M."/>
            <person name="Brettin T."/>
            <person name="Detter J."/>
            <person name="Goker M."/>
            <person name="Tindall B."/>
            <person name="Beck B."/>
            <person name="McDermott T."/>
            <person name="Woyke T."/>
            <person name="Bristow J."/>
            <person name="Eisen J."/>
            <person name="Markowitz V."/>
            <person name="Hugenholtz P."/>
            <person name="Kyrpides N."/>
            <person name="Klenk H."/>
            <person name="Cheng J."/>
        </authorList>
    </citation>
    <scope>NUCLEOTIDE SEQUENCE [LARGE SCALE GENOMIC DNA]</scope>
    <source>
        <strain evidence="3">ATCC BAA-798 / YNP1</strain>
    </source>
</reference>
<name>D1CGM7_THET1</name>
<accession>D1CGM7</accession>
<protein>
    <submittedName>
        <fullName evidence="2">GCN5-related N-acetyltransferase</fullName>
    </submittedName>
</protein>
<dbReference type="PANTHER" id="PTHR43610:SF1">
    <property type="entry name" value="N-ACETYLTRANSFERASE DOMAIN-CONTAINING PROTEIN"/>
    <property type="match status" value="1"/>
</dbReference>
<dbReference type="KEGG" id="ttr:Tter_1994"/>
<dbReference type="Pfam" id="PF13302">
    <property type="entry name" value="Acetyltransf_3"/>
    <property type="match status" value="1"/>
</dbReference>
<dbReference type="HOGENOM" id="CLU_013985_1_0_0"/>
<dbReference type="Proteomes" id="UP000000323">
    <property type="component" value="Chromosome 2"/>
</dbReference>
<evidence type="ECO:0000313" key="3">
    <source>
        <dbReference type="Proteomes" id="UP000000323"/>
    </source>
</evidence>
<dbReference type="SUPFAM" id="SSF55729">
    <property type="entry name" value="Acyl-CoA N-acyltransferases (Nat)"/>
    <property type="match status" value="1"/>
</dbReference>
<gene>
    <name evidence="2" type="ordered locus">Tter_1994</name>
</gene>
<feature type="domain" description="N-acetyltransferase" evidence="1">
    <location>
        <begin position="17"/>
        <end position="181"/>
    </location>
</feature>
<keyword evidence="2" id="KW-0808">Transferase</keyword>
<dbReference type="PROSITE" id="PS51186">
    <property type="entry name" value="GNAT"/>
    <property type="match status" value="1"/>
</dbReference>
<dbReference type="AlphaFoldDB" id="D1CGM7"/>
<dbReference type="InterPro" id="IPR000182">
    <property type="entry name" value="GNAT_dom"/>
</dbReference>
<proteinExistence type="predicted"/>